<dbReference type="PANTHER" id="PTHR30469:SF33">
    <property type="entry name" value="SLR1207 PROTEIN"/>
    <property type="match status" value="1"/>
</dbReference>
<dbReference type="Pfam" id="PF25967">
    <property type="entry name" value="RND-MFP_C"/>
    <property type="match status" value="1"/>
</dbReference>
<keyword evidence="4 5" id="KW-0175">Coiled coil</keyword>
<dbReference type="InterPro" id="IPR030190">
    <property type="entry name" value="MacA_alpha-hairpin_sf"/>
</dbReference>
<evidence type="ECO:0000256" key="4">
    <source>
        <dbReference type="ARBA" id="ARBA00023054"/>
    </source>
</evidence>
<evidence type="ECO:0000256" key="5">
    <source>
        <dbReference type="SAM" id="Coils"/>
    </source>
</evidence>
<comment type="caution">
    <text evidence="11">The sequence shown here is derived from an EMBL/GenBank/DDBJ whole genome shotgun (WGS) entry which is preliminary data.</text>
</comment>
<name>A0ABR6Z985_9BURK</name>
<dbReference type="Pfam" id="PF25917">
    <property type="entry name" value="BSH_RND"/>
    <property type="match status" value="1"/>
</dbReference>
<evidence type="ECO:0000259" key="8">
    <source>
        <dbReference type="Pfam" id="PF25917"/>
    </source>
</evidence>
<feature type="transmembrane region" description="Helical" evidence="7">
    <location>
        <begin position="49"/>
        <end position="67"/>
    </location>
</feature>
<dbReference type="EMBL" id="JACOFX010000004">
    <property type="protein sequence ID" value="MBC3908174.1"/>
    <property type="molecule type" value="Genomic_DNA"/>
</dbReference>
<feature type="region of interest" description="Disordered" evidence="6">
    <location>
        <begin position="435"/>
        <end position="457"/>
    </location>
</feature>
<dbReference type="Gene3D" id="2.40.50.100">
    <property type="match status" value="1"/>
</dbReference>
<feature type="domain" description="Multidrug resistance protein MdtA-like beta-barrel" evidence="9">
    <location>
        <begin position="268"/>
        <end position="341"/>
    </location>
</feature>
<evidence type="ECO:0000256" key="1">
    <source>
        <dbReference type="ARBA" id="ARBA00004236"/>
    </source>
</evidence>
<evidence type="ECO:0000259" key="10">
    <source>
        <dbReference type="Pfam" id="PF25967"/>
    </source>
</evidence>
<dbReference type="Pfam" id="PF25944">
    <property type="entry name" value="Beta-barrel_RND"/>
    <property type="match status" value="1"/>
</dbReference>
<evidence type="ECO:0000313" key="11">
    <source>
        <dbReference type="EMBL" id="MBC3908174.1"/>
    </source>
</evidence>
<feature type="compositionally biased region" description="Polar residues" evidence="6">
    <location>
        <begin position="448"/>
        <end position="457"/>
    </location>
</feature>
<protein>
    <submittedName>
        <fullName evidence="11">Efflux RND transporter periplasmic adaptor subunit</fullName>
    </submittedName>
</protein>
<keyword evidence="7" id="KW-0812">Transmembrane</keyword>
<dbReference type="Gene3D" id="6.10.140.1990">
    <property type="match status" value="1"/>
</dbReference>
<comment type="subcellular location">
    <subcellularLocation>
        <location evidence="1">Cell membrane</location>
    </subcellularLocation>
</comment>
<dbReference type="InterPro" id="IPR058625">
    <property type="entry name" value="MdtA-like_BSH"/>
</dbReference>
<dbReference type="NCBIfam" id="TIGR01730">
    <property type="entry name" value="RND_mfp"/>
    <property type="match status" value="1"/>
</dbReference>
<organism evidence="11 12">
    <name type="scientific">Undibacterium umbellatum</name>
    <dbReference type="NCBI Taxonomy" id="2762300"/>
    <lineage>
        <taxon>Bacteria</taxon>
        <taxon>Pseudomonadati</taxon>
        <taxon>Pseudomonadota</taxon>
        <taxon>Betaproteobacteria</taxon>
        <taxon>Burkholderiales</taxon>
        <taxon>Oxalobacteraceae</taxon>
        <taxon>Undibacterium</taxon>
    </lineage>
</organism>
<sequence length="457" mass="48527">MADTAVASVATGDANAATVTPVSKPPSASPLLTSTPAIRPHSRWTRPRIITAIVVALILFIAGGIYVRNLVMDGTDNAEKLLTAQVQKADIEDAITATGSLQPKDFVDVGTQVSGQLKKLHVEVGAIVKARDLLAEIDPTVYLSKADADRAQLRNQTAQLSDKQAQLQLAELQLTRQKNLMQEQATTEEALQIAQAQQRSAVAQVAALKAQMQQTESTLRGDDANLSYTKIYAPIAGTVVSQTARQGQTLNSNQQAPIIMRIADLSIMTVQAQVSEADVGKLKLGMDVYFTTLGGSTRRYYGKLRQISPTPNVVNNVVLYDALFEVPNTRQNLLPQMTAQVFFVLASARDAVFVPLTALHAVPENGKPAKTGRRGGSAQDPRGQFKDGKAMVSVMDADGKVSERAVQVGVMTRVSAQILSGVEVGEKVVVGTRSAAAPATATPGGALTGNNQRGGPR</sequence>
<feature type="domain" description="Multidrug resistance protein MdtA-like C-terminal permuted SH3" evidence="10">
    <location>
        <begin position="387"/>
        <end position="431"/>
    </location>
</feature>
<dbReference type="InterPro" id="IPR058627">
    <property type="entry name" value="MdtA-like_C"/>
</dbReference>
<evidence type="ECO:0000313" key="12">
    <source>
        <dbReference type="Proteomes" id="UP000646911"/>
    </source>
</evidence>
<evidence type="ECO:0000256" key="7">
    <source>
        <dbReference type="SAM" id="Phobius"/>
    </source>
</evidence>
<accession>A0ABR6Z985</accession>
<keyword evidence="12" id="KW-1185">Reference proteome</keyword>
<keyword evidence="7" id="KW-0472">Membrane</keyword>
<dbReference type="Gene3D" id="6.20.50.140">
    <property type="match status" value="1"/>
</dbReference>
<feature type="region of interest" description="Disordered" evidence="6">
    <location>
        <begin position="365"/>
        <end position="385"/>
    </location>
</feature>
<evidence type="ECO:0000259" key="9">
    <source>
        <dbReference type="Pfam" id="PF25944"/>
    </source>
</evidence>
<evidence type="ECO:0000256" key="6">
    <source>
        <dbReference type="SAM" id="MobiDB-lite"/>
    </source>
</evidence>
<dbReference type="SUPFAM" id="SSF111369">
    <property type="entry name" value="HlyD-like secretion proteins"/>
    <property type="match status" value="1"/>
</dbReference>
<keyword evidence="7" id="KW-1133">Transmembrane helix</keyword>
<reference evidence="11 12" key="1">
    <citation type="submission" date="2020-08" db="EMBL/GenBank/DDBJ databases">
        <title>Novel species isolated from subtropical streams in China.</title>
        <authorList>
            <person name="Lu H."/>
        </authorList>
    </citation>
    <scope>NUCLEOTIDE SEQUENCE [LARGE SCALE GENOMIC DNA]</scope>
    <source>
        <strain evidence="11 12">NL8W</strain>
    </source>
</reference>
<dbReference type="InterPro" id="IPR058626">
    <property type="entry name" value="MdtA-like_b-barrel"/>
</dbReference>
<evidence type="ECO:0000256" key="2">
    <source>
        <dbReference type="ARBA" id="ARBA00009477"/>
    </source>
</evidence>
<dbReference type="PANTHER" id="PTHR30469">
    <property type="entry name" value="MULTIDRUG RESISTANCE PROTEIN MDTA"/>
    <property type="match status" value="1"/>
</dbReference>
<feature type="compositionally biased region" description="Low complexity" evidence="6">
    <location>
        <begin position="435"/>
        <end position="445"/>
    </location>
</feature>
<feature type="coiled-coil region" evidence="5">
    <location>
        <begin position="143"/>
        <end position="197"/>
    </location>
</feature>
<comment type="similarity">
    <text evidence="2">Belongs to the membrane fusion protein (MFP) (TC 8.A.1) family.</text>
</comment>
<keyword evidence="3" id="KW-0813">Transport</keyword>
<feature type="domain" description="Multidrug resistance protein MdtA-like barrel-sandwich hybrid" evidence="8">
    <location>
        <begin position="107"/>
        <end position="260"/>
    </location>
</feature>
<dbReference type="InterPro" id="IPR006143">
    <property type="entry name" value="RND_pump_MFP"/>
</dbReference>
<dbReference type="Proteomes" id="UP000646911">
    <property type="component" value="Unassembled WGS sequence"/>
</dbReference>
<proteinExistence type="inferred from homology"/>
<dbReference type="Gene3D" id="2.40.30.170">
    <property type="match status" value="1"/>
</dbReference>
<gene>
    <name evidence="11" type="ORF">H8L47_11460</name>
</gene>
<evidence type="ECO:0000256" key="3">
    <source>
        <dbReference type="ARBA" id="ARBA00022448"/>
    </source>
</evidence>